<evidence type="ECO:0000256" key="8">
    <source>
        <dbReference type="ARBA" id="ARBA00042704"/>
    </source>
</evidence>
<evidence type="ECO:0000256" key="2">
    <source>
        <dbReference type="ARBA" id="ARBA00022801"/>
    </source>
</evidence>
<evidence type="ECO:0000256" key="11">
    <source>
        <dbReference type="ARBA" id="ARBA00047972"/>
    </source>
</evidence>
<evidence type="ECO:0000256" key="5">
    <source>
        <dbReference type="ARBA" id="ARBA00039314"/>
    </source>
</evidence>
<evidence type="ECO:0000256" key="3">
    <source>
        <dbReference type="ARBA" id="ARBA00022946"/>
    </source>
</evidence>
<dbReference type="GO" id="GO:0016787">
    <property type="term" value="F:hydrolase activity"/>
    <property type="evidence" value="ECO:0007669"/>
    <property type="project" value="UniProtKB-KW"/>
</dbReference>
<evidence type="ECO:0000256" key="7">
    <source>
        <dbReference type="ARBA" id="ARBA00042645"/>
    </source>
</evidence>
<keyword evidence="14" id="KW-1185">Reference proteome</keyword>
<dbReference type="RefSeq" id="WP_290317823.1">
    <property type="nucleotide sequence ID" value="NZ_JAUFPN010000153.1"/>
</dbReference>
<comment type="catalytic activity">
    <reaction evidence="10">
        <text>S-hexadecanoyl-L-cysteinyl-[protein] + H2O = L-cysteinyl-[protein] + hexadecanoate + H(+)</text>
        <dbReference type="Rhea" id="RHEA:19233"/>
        <dbReference type="Rhea" id="RHEA-COMP:10131"/>
        <dbReference type="Rhea" id="RHEA-COMP:11032"/>
        <dbReference type="ChEBI" id="CHEBI:7896"/>
        <dbReference type="ChEBI" id="CHEBI:15377"/>
        <dbReference type="ChEBI" id="CHEBI:15378"/>
        <dbReference type="ChEBI" id="CHEBI:29950"/>
        <dbReference type="ChEBI" id="CHEBI:74151"/>
        <dbReference type="EC" id="3.1.2.22"/>
    </reaction>
    <physiologicalReaction direction="left-to-right" evidence="10">
        <dbReference type="Rhea" id="RHEA:19234"/>
    </physiologicalReaction>
</comment>
<dbReference type="EMBL" id="JAUFPN010000153">
    <property type="protein sequence ID" value="MDN3565951.1"/>
    <property type="molecule type" value="Genomic_DNA"/>
</dbReference>
<evidence type="ECO:0000256" key="10">
    <source>
        <dbReference type="ARBA" id="ARBA00047409"/>
    </source>
</evidence>
<dbReference type="EC" id="3.1.1.93" evidence="4"/>
<dbReference type="PANTHER" id="PTHR16138:SF7">
    <property type="entry name" value="PALMITOYL-PROTEIN THIOESTERASE ABHD10, MITOCHONDRIAL"/>
    <property type="match status" value="1"/>
</dbReference>
<evidence type="ECO:0000256" key="6">
    <source>
        <dbReference type="ARBA" id="ARBA00041520"/>
    </source>
</evidence>
<comment type="function">
    <text evidence="9">Acts as an acyl-protein thioesterase that hydrolyzes fatty acids from acylated residues in proteins. Regulates the mitochondrial S-depalmitoylation of the nucleophilic active site residue of peroxiredoxin-5/PRDX5, a key antioxidant protein, therefore modulating mitochondrial antioxidant ability. Also catalyzes the deglucuronidation of mycophenolic acid acyl-glucuronide, an active metabolite of the immunosuppressant drug mycophenolate.</text>
</comment>
<comment type="caution">
    <text evidence="13">The sequence shown here is derived from an EMBL/GenBank/DDBJ whole genome shotgun (WGS) entry which is preliminary data.</text>
</comment>
<evidence type="ECO:0000256" key="4">
    <source>
        <dbReference type="ARBA" id="ARBA00039132"/>
    </source>
</evidence>
<reference evidence="14" key="1">
    <citation type="journal article" date="2019" name="Int. J. Syst. Evol. Microbiol.">
        <title>The Global Catalogue of Microorganisms (GCM) 10K type strain sequencing project: providing services to taxonomists for standard genome sequencing and annotation.</title>
        <authorList>
            <consortium name="The Broad Institute Genomics Platform"/>
            <consortium name="The Broad Institute Genome Sequencing Center for Infectious Disease"/>
            <person name="Wu L."/>
            <person name="Ma J."/>
        </authorList>
    </citation>
    <scope>NUCLEOTIDE SEQUENCE [LARGE SCALE GENOMIC DNA]</scope>
    <source>
        <strain evidence="14">CECT 7131</strain>
    </source>
</reference>
<feature type="domain" description="AB hydrolase-1" evidence="12">
    <location>
        <begin position="28"/>
        <end position="236"/>
    </location>
</feature>
<dbReference type="InterPro" id="IPR052382">
    <property type="entry name" value="ABHD10_acyl-thioesterase"/>
</dbReference>
<dbReference type="Pfam" id="PF12697">
    <property type="entry name" value="Abhydrolase_6"/>
    <property type="match status" value="1"/>
</dbReference>
<accession>A0ABT8A956</accession>
<name>A0ABT8A956_9PROT</name>
<dbReference type="SUPFAM" id="SSF53474">
    <property type="entry name" value="alpha/beta-Hydrolases"/>
    <property type="match status" value="1"/>
</dbReference>
<dbReference type="InterPro" id="IPR000073">
    <property type="entry name" value="AB_hydrolase_1"/>
</dbReference>
<dbReference type="PANTHER" id="PTHR16138">
    <property type="entry name" value="MYCOPHENOLIC ACID ACYL-GLUCURONIDE ESTERASE, MITOCHONDRIAL"/>
    <property type="match status" value="1"/>
</dbReference>
<evidence type="ECO:0000313" key="13">
    <source>
        <dbReference type="EMBL" id="MDN3565951.1"/>
    </source>
</evidence>
<dbReference type="Gene3D" id="3.40.50.1820">
    <property type="entry name" value="alpha/beta hydrolase"/>
    <property type="match status" value="1"/>
</dbReference>
<evidence type="ECO:0000313" key="14">
    <source>
        <dbReference type="Proteomes" id="UP001529369"/>
    </source>
</evidence>
<proteinExistence type="predicted"/>
<gene>
    <name evidence="13" type="ORF">QWZ14_16395</name>
</gene>
<comment type="catalytic activity">
    <reaction evidence="11">
        <text>mycophenolic acid O-acyl-beta-D-glucuronide + H2O = mycophenolate + D-glucuronate + H(+)</text>
        <dbReference type="Rhea" id="RHEA:34179"/>
        <dbReference type="ChEBI" id="CHEBI:15377"/>
        <dbReference type="ChEBI" id="CHEBI:15378"/>
        <dbReference type="ChEBI" id="CHEBI:58720"/>
        <dbReference type="ChEBI" id="CHEBI:62932"/>
        <dbReference type="ChEBI" id="CHEBI:66982"/>
        <dbReference type="EC" id="3.1.1.93"/>
    </reaction>
    <physiologicalReaction direction="left-to-right" evidence="11">
        <dbReference type="Rhea" id="RHEA:34180"/>
    </physiologicalReaction>
</comment>
<sequence length="272" mass="28664">MTEEHGRLDRGDGVALAWRRIPGRGPGVVFLGGFNSDMTGSKAEDLSAFCAARGQAFLRLDYSGHGASGGRFEDGTIGRWAQDAATAIAALTAGPQVLVGSSMGGWIALLLAVRQPERVAALVGIAAAPDFTARIEALLPAEIQAIIARDGVWHRPSQYGPPYPITRQLLEEGRRHLLLRAAVPITVPIRLLQGQDDPDVPWDTALKIAAAVTGADVQVVLVKDGDHRLSRPQDLALLRRVVGELLGPPLLGRQDGGEAGAVAGVAPPDAQR</sequence>
<dbReference type="InterPro" id="IPR029058">
    <property type="entry name" value="AB_hydrolase_fold"/>
</dbReference>
<dbReference type="PRINTS" id="PR00111">
    <property type="entry name" value="ABHYDROLASE"/>
</dbReference>
<protein>
    <recommendedName>
        <fullName evidence="5">Palmitoyl-protein thioesterase ABHD10, mitochondrial</fullName>
        <ecNumber evidence="4">3.1.1.93</ecNumber>
        <ecNumber evidence="1">3.1.2.22</ecNumber>
    </recommendedName>
    <alternativeName>
        <fullName evidence="7">Acyl-protein thioesterase ABHD10</fullName>
    </alternativeName>
    <alternativeName>
        <fullName evidence="8">Alpha/beta hydrolase domain-containing protein 10</fullName>
    </alternativeName>
    <alternativeName>
        <fullName evidence="6">Mycophenolic acid acyl-glucuronide esterase, mitochondrial</fullName>
    </alternativeName>
</protein>
<evidence type="ECO:0000259" key="12">
    <source>
        <dbReference type="Pfam" id="PF12697"/>
    </source>
</evidence>
<keyword evidence="3" id="KW-0809">Transit peptide</keyword>
<organism evidence="13 14">
    <name type="scientific">Paeniroseomonas aquatica</name>
    <dbReference type="NCBI Taxonomy" id="373043"/>
    <lineage>
        <taxon>Bacteria</taxon>
        <taxon>Pseudomonadati</taxon>
        <taxon>Pseudomonadota</taxon>
        <taxon>Alphaproteobacteria</taxon>
        <taxon>Acetobacterales</taxon>
        <taxon>Acetobacteraceae</taxon>
        <taxon>Paeniroseomonas</taxon>
    </lineage>
</organism>
<dbReference type="Proteomes" id="UP001529369">
    <property type="component" value="Unassembled WGS sequence"/>
</dbReference>
<keyword evidence="2 13" id="KW-0378">Hydrolase</keyword>
<dbReference type="EC" id="3.1.2.22" evidence="1"/>
<evidence type="ECO:0000256" key="9">
    <source>
        <dbReference type="ARBA" id="ARBA00046047"/>
    </source>
</evidence>
<evidence type="ECO:0000256" key="1">
    <source>
        <dbReference type="ARBA" id="ARBA00012423"/>
    </source>
</evidence>